<sequence>MHQVPPNEPKSSDCGRKTRSQTSPASKAKTPAPSIRIGARIESRAKDAKRPKHTIAKHSPPGHLKNLSRLAAKHTRATSANDSSLHGKVTYNVTTCDKTNGDKQMMSATTPDSPNRVVNAVTTNCEPSSCVKASDQDVYHSFDPNAPVSPAPDNPYSNERICVCNNFTRILKCQQCKPRKPCGKHELITCTNCEECFHKGCITSYGHDSANYVCMHCEAKAKQVCIPADYADITFTKGVRSKWHNKGERFGLSGKTPQSMKTLVEKCEAALDPTVSFVDSAIEALSKLPAEIRDVIPDVINPQALLDSIPIPYPSPFKLEEGVSDRARLSGRQFNASMLCFMTKRCDNCGKTMPTHSCPIMKQASKPFDQRHLVTAFVGVWHCSCSNCKGSQFYPDKPHCISEFRRLHKGQHPTEFISDLPDAQDVKDRRFNYTVCKPCCDYYGAKAENNMEIAHPLSKRCGFGPVYVPKPLRHMEQHDKGLYNCSLLSRAQIKAGLESSHRLYQLLSSLTPVEEAAIRRITPLLSVVMLGMGNIASKGSTSCVWQESKLSSILPNLPTECRYIVIDRQKKGGAKLRSTQFKRKTIQETLQLLNDTGLRQWDVNIDSARLHMWPEKGDICDLVKDFTIIEADIDEDGSISNCEAVHSQEGETQAKVFKHCVSDDDSSPNRNPSLHSSILNCEVVHSQEGETQAKVFEHRVSDDESSPIITDRNPSLQSDSDSESDSDSDSQSQESSHFDHPMSFNSSPMKVRQPKGKAYENISPTKGSSRKRTRLASVSNPDLFKTTSSTLDANKDPFPPPQGDGDDHGPAPLQLRHDADEAFQGAVILNNKSNVLGANAHLAHKRLLEIVNGLDESEKDLSPLSSNNKQALDDRNPQCIGNFVTLQQNEVLPTGTFVNMSKEPHAWALIDGQYRWAIYHDYKGFYKIRENSPTFNQWSEWMMWRSDGRPVKHPTFALVLHNHMMRTALQGQGRFSLNTSDMDPNTTIEELREALKNGKDDKTAKLLEDLQKRTQVFSGNVTGTDAYWRSTYQEFMAKILYDEYMLGEEMSFFHTGSLAEYHEYELRLMLAGYVSELDDDYNNTVTLTFPRDEDNCAKVENVEYDFDRALAILIDDGSFSRAVNEYPNVVTHYLAAKTEIWYALFMNPVYGATGGNKVFEFAKSRGARLTTISDALFDLAVAMDAAMEALHEYIRKEYKNEDRRPQYDREFPTAPNLEFSNGRTALEVRQRFCNMYPEGEKAWEAFATKKKDAMAECAAKITLVMERQFGMGAIHIAGAHPEHLPKPGGQREHGYEATQECMLTPYQILKKKELKQPKFSRENHLFHREINVCNHCRMHSCSAYCLKSRVKAVPYNEALHQHMDSAQVFTNKKDQKMINVPTPVECRMDFGAPLESDPTGDITRGKPRVDTPYLEVDDNGILKYVSRRNHPRLVASGLQFPYWGANGDFQILLVNKRDPTFDDIPVEKNRRERIAQFSQNLVASGLGGLDHYNCLHTLSCYLTGYECKGNPSSAEWKDAVKTLNHAFCNDERNEGKTVRSLIGKFLSDMVKSTSVSRQQAVFQRSNGILKRHNAKFFKCSLTSVDLEKLPSKGKGKKSKQDDNSMIDRNGNKVNSDPAVEAAKDNSERTWENVVQRYSRRNMDIPALRDLNVYKFVATCWNKGQDYVPMFFGFHDKATWPPAEPYSMWLLAIFKPWHKSHEETKHGFSSYSDALEEFMYDTMYPNLKRAELFRAMRKERAIVMDEAPHKDDCDFTPTEGRTNSDNEDAAAAHHSQDPENGNDEFEDPDDSYFLNLNLRHNDPDKDWSINYDSCPSMRLVQYSKEYYERQIRDMLSHNNANDIVRPTLIDPDTCKPDNARSPEQKFLIYHHLYHEYLNDQYLESQTTQSLEQGSHAPKPPPQQNVLVEGLPGTGKTFCTNVLRNIVRNLHGMDTDPASTPTGCSAVLINGKTHFRLNSIPTGQKFRGKPCNSTNPNSMQNLAMRKKMLRAQSRFLDEHSMAGRSMWAWLEHRHEEFRRPCHITDTNGNTIDVDDQLPDEYILDPLISDRPWGGLAFTYSSGDCHQLNPIGQKPFYSTEPASSTEGSDFCGMQTWSRFINPPDESETECTVVVMDNVIRQGEDQKPFKDALSHMREGTVTIEDAELLLNRCLDNLTHQEREAFRDDTLHLVCTWREAHEHNFQYLDKELTEPIALFKAKYESSNRSGKNCCVQESSLPPRNALCVGATVMLLTNFVVEEGLMNGAVGTIKDIRYCSKEGPNSTDEDCHLSQYLVVEFPDSTLSECLVNGYDSKHVPIPVVQQRCERKCCSVHAIPIRICKAITIHKCQGMTIGVEPVTTEAGTHNKHPFKRAVVHLPPSGGKVGSTPGLDLVAFSRVTKLEYLAIGNRMEDLNCKKILKIGKSPVYAKRREYFTKMKLKAETSQARTKSRITQLDPSQNKTYDGGCQFLLDWYKNKIANKYNANH</sequence>
<dbReference type="eggNOG" id="ENOG502SVS8">
    <property type="taxonomic scope" value="Eukaryota"/>
</dbReference>
<feature type="region of interest" description="Disordered" evidence="1">
    <location>
        <begin position="698"/>
        <end position="814"/>
    </location>
</feature>
<feature type="compositionally biased region" description="Acidic residues" evidence="1">
    <location>
        <begin position="1779"/>
        <end position="1789"/>
    </location>
</feature>
<keyword evidence="3" id="KW-1185">Reference proteome</keyword>
<feature type="compositionally biased region" description="Polar residues" evidence="1">
    <location>
        <begin position="776"/>
        <end position="792"/>
    </location>
</feature>
<evidence type="ECO:0000256" key="1">
    <source>
        <dbReference type="SAM" id="MobiDB-lite"/>
    </source>
</evidence>
<dbReference type="InterPro" id="IPR051055">
    <property type="entry name" value="PIF1_helicase"/>
</dbReference>
<reference evidence="2 3" key="1">
    <citation type="journal article" date="2012" name="Genome Biol.">
        <title>Genome and low-iron response of an oceanic diatom adapted to chronic iron limitation.</title>
        <authorList>
            <person name="Lommer M."/>
            <person name="Specht M."/>
            <person name="Roy A.S."/>
            <person name="Kraemer L."/>
            <person name="Andreson R."/>
            <person name="Gutowska M.A."/>
            <person name="Wolf J."/>
            <person name="Bergner S.V."/>
            <person name="Schilhabel M.B."/>
            <person name="Klostermeier U.C."/>
            <person name="Beiko R.G."/>
            <person name="Rosenstiel P."/>
            <person name="Hippler M."/>
            <person name="Laroche J."/>
        </authorList>
    </citation>
    <scope>NUCLEOTIDE SEQUENCE [LARGE SCALE GENOMIC DNA]</scope>
    <source>
        <strain evidence="2 3">CCMP1005</strain>
    </source>
</reference>
<feature type="compositionally biased region" description="Basic and acidic residues" evidence="1">
    <location>
        <begin position="805"/>
        <end position="814"/>
    </location>
</feature>
<dbReference type="EMBL" id="AGNL01018574">
    <property type="protein sequence ID" value="EJK62871.1"/>
    <property type="molecule type" value="Genomic_DNA"/>
</dbReference>
<accession>K0SPE1</accession>
<feature type="region of interest" description="Disordered" evidence="1">
    <location>
        <begin position="1590"/>
        <end position="1624"/>
    </location>
</feature>
<dbReference type="SUPFAM" id="SSF52540">
    <property type="entry name" value="P-loop containing nucleoside triphosphate hydrolases"/>
    <property type="match status" value="1"/>
</dbReference>
<dbReference type="PANTHER" id="PTHR47642">
    <property type="entry name" value="ATP-DEPENDENT DNA HELICASE"/>
    <property type="match status" value="1"/>
</dbReference>
<dbReference type="OrthoDB" id="432234at2759"/>
<dbReference type="Gene3D" id="3.40.50.300">
    <property type="entry name" value="P-loop containing nucleotide triphosphate hydrolases"/>
    <property type="match status" value="1"/>
</dbReference>
<gene>
    <name evidence="2" type="ORF">THAOC_16502</name>
</gene>
<protein>
    <submittedName>
        <fullName evidence="2">Uncharacterized protein</fullName>
    </submittedName>
</protein>
<proteinExistence type="predicted"/>
<feature type="region of interest" description="Disordered" evidence="1">
    <location>
        <begin position="1747"/>
        <end position="1789"/>
    </location>
</feature>
<dbReference type="InterPro" id="IPR027417">
    <property type="entry name" value="P-loop_NTPase"/>
</dbReference>
<dbReference type="Proteomes" id="UP000266841">
    <property type="component" value="Unassembled WGS sequence"/>
</dbReference>
<feature type="region of interest" description="Disordered" evidence="1">
    <location>
        <begin position="1"/>
        <end position="65"/>
    </location>
</feature>
<feature type="compositionally biased region" description="Basic and acidic residues" evidence="1">
    <location>
        <begin position="39"/>
        <end position="48"/>
    </location>
</feature>
<dbReference type="PANTHER" id="PTHR47642:SF6">
    <property type="entry name" value="ATP-DEPENDENT DNA HELICASE"/>
    <property type="match status" value="1"/>
</dbReference>
<comment type="caution">
    <text evidence="2">The sequence shown here is derived from an EMBL/GenBank/DDBJ whole genome shotgun (WGS) entry which is preliminary data.</text>
</comment>
<evidence type="ECO:0000313" key="3">
    <source>
        <dbReference type="Proteomes" id="UP000266841"/>
    </source>
</evidence>
<name>K0SPE1_THAOC</name>
<organism evidence="2 3">
    <name type="scientific">Thalassiosira oceanica</name>
    <name type="common">Marine diatom</name>
    <dbReference type="NCBI Taxonomy" id="159749"/>
    <lineage>
        <taxon>Eukaryota</taxon>
        <taxon>Sar</taxon>
        <taxon>Stramenopiles</taxon>
        <taxon>Ochrophyta</taxon>
        <taxon>Bacillariophyta</taxon>
        <taxon>Coscinodiscophyceae</taxon>
        <taxon>Thalassiosirophycidae</taxon>
        <taxon>Thalassiosirales</taxon>
        <taxon>Thalassiosiraceae</taxon>
        <taxon>Thalassiosira</taxon>
    </lineage>
</organism>
<evidence type="ECO:0000313" key="2">
    <source>
        <dbReference type="EMBL" id="EJK62871.1"/>
    </source>
</evidence>